<evidence type="ECO:0000313" key="2">
    <source>
        <dbReference type="Proteomes" id="UP000264141"/>
    </source>
</evidence>
<evidence type="ECO:0000313" key="1">
    <source>
        <dbReference type="EMBL" id="HCE18308.1"/>
    </source>
</evidence>
<reference evidence="1 2" key="1">
    <citation type="journal article" date="2018" name="Nat. Biotechnol.">
        <title>A standardized bacterial taxonomy based on genome phylogeny substantially revises the tree of life.</title>
        <authorList>
            <person name="Parks D.H."/>
            <person name="Chuvochina M."/>
            <person name="Waite D.W."/>
            <person name="Rinke C."/>
            <person name="Skarshewski A."/>
            <person name="Chaumeil P.A."/>
            <person name="Hugenholtz P."/>
        </authorList>
    </citation>
    <scope>NUCLEOTIDE SEQUENCE [LARGE SCALE GENOMIC DNA]</scope>
    <source>
        <strain evidence="1">UBA8781</strain>
    </source>
</reference>
<name>A0A3D1JKN1_9CHLR</name>
<gene>
    <name evidence="1" type="ORF">DEQ80_10655</name>
</gene>
<dbReference type="InterPro" id="IPR005906">
    <property type="entry name" value="LysW"/>
</dbReference>
<dbReference type="Pfam" id="PF21344">
    <property type="entry name" value="Zn_ribbon_LysW"/>
    <property type="match status" value="1"/>
</dbReference>
<accession>A0A3D1JKN1</accession>
<dbReference type="AlphaFoldDB" id="A0A3D1JKN1"/>
<dbReference type="EMBL" id="DPBP01000041">
    <property type="protein sequence ID" value="HCE18308.1"/>
    <property type="molecule type" value="Genomic_DNA"/>
</dbReference>
<proteinExistence type="predicted"/>
<dbReference type="Proteomes" id="UP000264141">
    <property type="component" value="Unassembled WGS sequence"/>
</dbReference>
<comment type="caution">
    <text evidence="1">The sequence shown here is derived from an EMBL/GenBank/DDBJ whole genome shotgun (WGS) entry which is preliminary data.</text>
</comment>
<dbReference type="STRING" id="229919.GCA_001050195_00156"/>
<organism evidence="1 2">
    <name type="scientific">Anaerolinea thermolimosa</name>
    <dbReference type="NCBI Taxonomy" id="229919"/>
    <lineage>
        <taxon>Bacteria</taxon>
        <taxon>Bacillati</taxon>
        <taxon>Chloroflexota</taxon>
        <taxon>Anaerolineae</taxon>
        <taxon>Anaerolineales</taxon>
        <taxon>Anaerolineaceae</taxon>
        <taxon>Anaerolinea</taxon>
    </lineage>
</organism>
<sequence length="56" mass="6029">MPEDDYNERPLTACAVCSAEVDLSWAEVGERVVCTVCGAGMLVVSLEPPEVEAEEE</sequence>
<protein>
    <submittedName>
        <fullName evidence="1">Lysine biosynthesis protein LysW</fullName>
    </submittedName>
</protein>
<dbReference type="Gene3D" id="2.20.28.160">
    <property type="match status" value="1"/>
</dbReference>